<dbReference type="InterPro" id="IPR029063">
    <property type="entry name" value="SAM-dependent_MTases_sf"/>
</dbReference>
<dbReference type="OrthoDB" id="9792989at2"/>
<keyword evidence="2" id="KW-1185">Reference proteome</keyword>
<evidence type="ECO:0000313" key="2">
    <source>
        <dbReference type="Proteomes" id="UP000063781"/>
    </source>
</evidence>
<protein>
    <submittedName>
        <fullName evidence="1">SAM-dependent methyltransferase</fullName>
    </submittedName>
</protein>
<evidence type="ECO:0000313" key="1">
    <source>
        <dbReference type="EMBL" id="AMC94640.1"/>
    </source>
</evidence>
<dbReference type="AlphaFoldDB" id="A0A0X8H252"/>
<dbReference type="SUPFAM" id="SSF53335">
    <property type="entry name" value="S-adenosyl-L-methionine-dependent methyltransferases"/>
    <property type="match status" value="1"/>
</dbReference>
<name>A0A0X8H252_9FIRM</name>
<accession>A0A0X8H252</accession>
<dbReference type="Pfam" id="PF06962">
    <property type="entry name" value="rRNA_methylase"/>
    <property type="match status" value="1"/>
</dbReference>
<dbReference type="KEGG" id="erl:AOC36_05510"/>
<dbReference type="GO" id="GO:0008168">
    <property type="term" value="F:methyltransferase activity"/>
    <property type="evidence" value="ECO:0007669"/>
    <property type="project" value="UniProtKB-KW"/>
</dbReference>
<keyword evidence="1" id="KW-0489">Methyltransferase</keyword>
<dbReference type="InterPro" id="IPR010719">
    <property type="entry name" value="MnmM_MeTrfase"/>
</dbReference>
<dbReference type="CDD" id="cd02440">
    <property type="entry name" value="AdoMet_MTases"/>
    <property type="match status" value="1"/>
</dbReference>
<dbReference type="GO" id="GO:0032259">
    <property type="term" value="P:methylation"/>
    <property type="evidence" value="ECO:0007669"/>
    <property type="project" value="UniProtKB-KW"/>
</dbReference>
<organism evidence="1 2">
    <name type="scientific">Erysipelothrix larvae</name>
    <dbReference type="NCBI Taxonomy" id="1514105"/>
    <lineage>
        <taxon>Bacteria</taxon>
        <taxon>Bacillati</taxon>
        <taxon>Bacillota</taxon>
        <taxon>Erysipelotrichia</taxon>
        <taxon>Erysipelotrichales</taxon>
        <taxon>Erysipelotrichaceae</taxon>
        <taxon>Erysipelothrix</taxon>
    </lineage>
</organism>
<sequence length="173" mass="19579">MTNLTKTHQWIEKRLDPTKSVVIDMTCGNGHDTLFLAQHCYHVYAIDIQAQAIENTKKRTRDFKNITTILKDHSTLDFHEFGPIDGAIYNLGYLPGGDKSIITTKETTLQSLHALVSVVTSFLVITCYPRHDGGSEETHAVQNFIHSLNKPITQFTYDKPLSPITYCIDLRNT</sequence>
<dbReference type="Gene3D" id="3.40.50.150">
    <property type="entry name" value="Vaccinia Virus protein VP39"/>
    <property type="match status" value="1"/>
</dbReference>
<dbReference type="STRING" id="1514105.AOC36_05510"/>
<dbReference type="PANTHER" id="PTHR35276">
    <property type="entry name" value="S-ADENOSYL-L-METHIONINE-DEPENDENT METHYLTRANSFERASES SUPERFAMILY PROTEIN"/>
    <property type="match status" value="1"/>
</dbReference>
<proteinExistence type="predicted"/>
<dbReference type="Proteomes" id="UP000063781">
    <property type="component" value="Chromosome"/>
</dbReference>
<reference evidence="1 2" key="1">
    <citation type="submission" date="2015-10" db="EMBL/GenBank/DDBJ databases">
        <title>Erysipelothrix larvae sp. LV19 isolated from the larval gut of the rhinoceros beetle, Trypoxylus dichotomus.</title>
        <authorList>
            <person name="Lim S."/>
            <person name="Kim B.-C."/>
        </authorList>
    </citation>
    <scope>NUCLEOTIDE SEQUENCE [LARGE SCALE GENOMIC DNA]</scope>
    <source>
        <strain evidence="1 2">LV19</strain>
    </source>
</reference>
<dbReference type="PANTHER" id="PTHR35276:SF1">
    <property type="entry name" value="TRNA (MNM(5)S(2)U34)-METHYLTRANSFERASE, CHLOROPLASTIC"/>
    <property type="match status" value="1"/>
</dbReference>
<keyword evidence="1" id="KW-0808">Transferase</keyword>
<gene>
    <name evidence="1" type="ORF">AOC36_05510</name>
</gene>
<dbReference type="EMBL" id="CP013213">
    <property type="protein sequence ID" value="AMC94640.1"/>
    <property type="molecule type" value="Genomic_DNA"/>
</dbReference>